<feature type="non-terminal residue" evidence="1">
    <location>
        <position position="1"/>
    </location>
</feature>
<evidence type="ECO:0000313" key="1">
    <source>
        <dbReference type="EMBL" id="GAI96616.1"/>
    </source>
</evidence>
<gene>
    <name evidence="1" type="ORF">S12H4_37110</name>
</gene>
<dbReference type="EMBL" id="BARW01022191">
    <property type="protein sequence ID" value="GAI96616.1"/>
    <property type="molecule type" value="Genomic_DNA"/>
</dbReference>
<dbReference type="InterPro" id="IPR052896">
    <property type="entry name" value="GGT-like_enzyme"/>
</dbReference>
<dbReference type="PANTHER" id="PTHR43881">
    <property type="entry name" value="GAMMA-GLUTAMYLTRANSPEPTIDASE (AFU_ORTHOLOGUE AFUA_4G13580)"/>
    <property type="match status" value="1"/>
</dbReference>
<dbReference type="PRINTS" id="PR01210">
    <property type="entry name" value="GGTRANSPTASE"/>
</dbReference>
<name>X1TZ22_9ZZZZ</name>
<proteinExistence type="predicted"/>
<sequence>QQGGNAADAAVAVVAALNVTEPCSTGIGGDCFCLFFDNATKKVRGINASGRAPVELTLEKLSELGFQNELPRYNVNTVTIPGAAAGWVDTLEKFGSMTTKEVLTPAIELAENGFPVAPLTAIAWARGTRQLRMGPYADEMLLNGEAPKEGEIMRNITLAQTFRELAEHGKSGFYEGRIAKAIIDLVQALGGVMTTDDLRNHYNTFDDPISVNYHGVDVF</sequence>
<dbReference type="SUPFAM" id="SSF56235">
    <property type="entry name" value="N-terminal nucleophile aminohydrolases (Ntn hydrolases)"/>
    <property type="match status" value="1"/>
</dbReference>
<dbReference type="Pfam" id="PF01019">
    <property type="entry name" value="G_glu_transpept"/>
    <property type="match status" value="1"/>
</dbReference>
<reference evidence="1" key="1">
    <citation type="journal article" date="2014" name="Front. Microbiol.">
        <title>High frequency of phylogenetically diverse reductive dehalogenase-homologous genes in deep subseafloor sedimentary metagenomes.</title>
        <authorList>
            <person name="Kawai M."/>
            <person name="Futagami T."/>
            <person name="Toyoda A."/>
            <person name="Takaki Y."/>
            <person name="Nishi S."/>
            <person name="Hori S."/>
            <person name="Arai W."/>
            <person name="Tsubouchi T."/>
            <person name="Morono Y."/>
            <person name="Uchiyama I."/>
            <person name="Ito T."/>
            <person name="Fujiyama A."/>
            <person name="Inagaki F."/>
            <person name="Takami H."/>
        </authorList>
    </citation>
    <scope>NUCLEOTIDE SEQUENCE</scope>
    <source>
        <strain evidence="1">Expedition CK06-06</strain>
    </source>
</reference>
<accession>X1TZ22</accession>
<comment type="caution">
    <text evidence="1">The sequence shown here is derived from an EMBL/GenBank/DDBJ whole genome shotgun (WGS) entry which is preliminary data.</text>
</comment>
<dbReference type="PANTHER" id="PTHR43881:SF1">
    <property type="entry name" value="GAMMA-GLUTAMYLTRANSPEPTIDASE (AFU_ORTHOLOGUE AFUA_4G13580)"/>
    <property type="match status" value="1"/>
</dbReference>
<evidence type="ECO:0008006" key="2">
    <source>
        <dbReference type="Google" id="ProtNLM"/>
    </source>
</evidence>
<dbReference type="AlphaFoldDB" id="X1TZ22"/>
<dbReference type="InterPro" id="IPR029055">
    <property type="entry name" value="Ntn_hydrolases_N"/>
</dbReference>
<protein>
    <recommendedName>
        <fullName evidence="2">Gamma-glutamyltransferase</fullName>
    </recommendedName>
</protein>
<organism evidence="1">
    <name type="scientific">marine sediment metagenome</name>
    <dbReference type="NCBI Taxonomy" id="412755"/>
    <lineage>
        <taxon>unclassified sequences</taxon>
        <taxon>metagenomes</taxon>
        <taxon>ecological metagenomes</taxon>
    </lineage>
</organism>